<feature type="compositionally biased region" description="Polar residues" evidence="1">
    <location>
        <begin position="36"/>
        <end position="48"/>
    </location>
</feature>
<accession>A0A512AUT0</accession>
<dbReference type="AlphaFoldDB" id="A0A512AUT0"/>
<dbReference type="RefSeq" id="WP_146895868.1">
    <property type="nucleotide sequence ID" value="NZ_BJYS01000006.1"/>
</dbReference>
<sequence length="59" mass="6775">MPVFIYLDSENLEQMKALSLKIRVLPLGQEIIQQTGSGPNQEKVFQTTKQKELQPIFID</sequence>
<comment type="caution">
    <text evidence="2">The sequence shown here is derived from an EMBL/GenBank/DDBJ whole genome shotgun (WGS) entry which is preliminary data.</text>
</comment>
<evidence type="ECO:0000313" key="3">
    <source>
        <dbReference type="Proteomes" id="UP000321532"/>
    </source>
</evidence>
<protein>
    <submittedName>
        <fullName evidence="2">Uncharacterized protein</fullName>
    </submittedName>
</protein>
<keyword evidence="3" id="KW-1185">Reference proteome</keyword>
<reference evidence="2 3" key="1">
    <citation type="submission" date="2019-07" db="EMBL/GenBank/DDBJ databases">
        <title>Whole genome shotgun sequence of Adhaeribacter aerolatus NBRC 106133.</title>
        <authorList>
            <person name="Hosoyama A."/>
            <person name="Uohara A."/>
            <person name="Ohji S."/>
            <person name="Ichikawa N."/>
        </authorList>
    </citation>
    <scope>NUCLEOTIDE SEQUENCE [LARGE SCALE GENOMIC DNA]</scope>
    <source>
        <strain evidence="2 3">NBRC 106133</strain>
    </source>
</reference>
<evidence type="ECO:0000313" key="2">
    <source>
        <dbReference type="EMBL" id="GEO03482.1"/>
    </source>
</evidence>
<gene>
    <name evidence="2" type="ORF">AAE02nite_11460</name>
</gene>
<dbReference type="Proteomes" id="UP000321532">
    <property type="component" value="Unassembled WGS sequence"/>
</dbReference>
<name>A0A512AUT0_9BACT</name>
<dbReference type="EMBL" id="BJYS01000006">
    <property type="protein sequence ID" value="GEO03482.1"/>
    <property type="molecule type" value="Genomic_DNA"/>
</dbReference>
<evidence type="ECO:0000256" key="1">
    <source>
        <dbReference type="SAM" id="MobiDB-lite"/>
    </source>
</evidence>
<organism evidence="2 3">
    <name type="scientific">Adhaeribacter aerolatus</name>
    <dbReference type="NCBI Taxonomy" id="670289"/>
    <lineage>
        <taxon>Bacteria</taxon>
        <taxon>Pseudomonadati</taxon>
        <taxon>Bacteroidota</taxon>
        <taxon>Cytophagia</taxon>
        <taxon>Cytophagales</taxon>
        <taxon>Hymenobacteraceae</taxon>
        <taxon>Adhaeribacter</taxon>
    </lineage>
</organism>
<proteinExistence type="predicted"/>
<feature type="region of interest" description="Disordered" evidence="1">
    <location>
        <begin position="36"/>
        <end position="59"/>
    </location>
</feature>